<comment type="caution">
    <text evidence="1">The sequence shown here is derived from an EMBL/GenBank/DDBJ whole genome shotgun (WGS) entry which is preliminary data.</text>
</comment>
<gene>
    <name evidence="1" type="ORF">OL497_09675</name>
</gene>
<evidence type="ECO:0000313" key="2">
    <source>
        <dbReference type="Proteomes" id="UP001207742"/>
    </source>
</evidence>
<organism evidence="1 2">
    <name type="scientific">Chitinophaga nivalis</name>
    <dbReference type="NCBI Taxonomy" id="2991709"/>
    <lineage>
        <taxon>Bacteria</taxon>
        <taxon>Pseudomonadati</taxon>
        <taxon>Bacteroidota</taxon>
        <taxon>Chitinophagia</taxon>
        <taxon>Chitinophagales</taxon>
        <taxon>Chitinophagaceae</taxon>
        <taxon>Chitinophaga</taxon>
    </lineage>
</organism>
<reference evidence="1 2" key="1">
    <citation type="submission" date="2022-10" db="EMBL/GenBank/DDBJ databases">
        <title>Chitinophaga nivalis PC15 sp. nov., isolated from Pyeongchang county, South Korea.</title>
        <authorList>
            <person name="Trinh H.N."/>
        </authorList>
    </citation>
    <scope>NUCLEOTIDE SEQUENCE [LARGE SCALE GENOMIC DNA]</scope>
    <source>
        <strain evidence="1 2">PC14</strain>
    </source>
</reference>
<evidence type="ECO:0000313" key="1">
    <source>
        <dbReference type="EMBL" id="MCW3484161.1"/>
    </source>
</evidence>
<accession>A0ABT3IJR4</accession>
<dbReference type="RefSeq" id="WP_264729680.1">
    <property type="nucleotide sequence ID" value="NZ_JAPDNR010000001.1"/>
</dbReference>
<dbReference type="Pfam" id="PF20329">
    <property type="entry name" value="DUF6624"/>
    <property type="match status" value="1"/>
</dbReference>
<evidence type="ECO:0008006" key="3">
    <source>
        <dbReference type="Google" id="ProtNLM"/>
    </source>
</evidence>
<keyword evidence="2" id="KW-1185">Reference proteome</keyword>
<dbReference type="EMBL" id="JAPDNS010000001">
    <property type="protein sequence ID" value="MCW3484161.1"/>
    <property type="molecule type" value="Genomic_DNA"/>
</dbReference>
<dbReference type="Proteomes" id="UP001207742">
    <property type="component" value="Unassembled WGS sequence"/>
</dbReference>
<dbReference type="InterPro" id="IPR046732">
    <property type="entry name" value="DUF6624"/>
</dbReference>
<name>A0ABT3IJR4_9BACT</name>
<proteinExistence type="predicted"/>
<protein>
    <recommendedName>
        <fullName evidence="3">Tetratricopeptide repeat protein</fullName>
    </recommendedName>
</protein>
<sequence>MHPITWAQAPDSYFNLISKADTAYRLKDYATAAHLNKRAFDIIKDRDIKEVIYQVAYNTVCYYTLASEPDTAFTLLQQIVPDHNFIPYHDQLASDPDLTLLHTDKRWKKLAAAARKTKQVFEATLNKPLVATLATIHEDDQHYRLQLNDIVKKYGTQSPEYKNQWVLIKEKDSANLVKINSILDQYGWQGPEKIGFQGSQTLFLVIQHADIATQLKYLPLLQQAVKNGQSLPSNLALLEDRTRLRQGKKQRYGSQITIDNKSGQSYVQPLEDPDHVDERRATVGLAPMATYLSQSFQLTWDVEQYKKMLPEIEAKLKRPVNGQ</sequence>